<accession>A0AAV6N7F9</accession>
<evidence type="ECO:0000256" key="2">
    <source>
        <dbReference type="ARBA" id="ARBA00022771"/>
    </source>
</evidence>
<keyword evidence="5 8" id="KW-0238">DNA-binding</keyword>
<dbReference type="AlphaFoldDB" id="A0AAV6N7F9"/>
<dbReference type="PROSITE" id="PS50884">
    <property type="entry name" value="ZF_DOF_2"/>
    <property type="match status" value="1"/>
</dbReference>
<sequence length="241" mass="26409">MNQKTNSNPSSRSSSSLSSSREAPKELRSCPRCKSNNTKFCYYNNYSLTQPRYFCKSCRRYWTEGGSLRNVPVGGGSRKSRKSTTTTTTMSCSSSSSSSDHFKNKNNNNNARLPNYPSSQDLNVAFPCAMTHFVEVPKVVENMNNDGYRGLSSFIPNLMPNSNNIDADLGYHSLPIGEFKPSLGINCVDGFGSGPNLVGFQQLNQSSCGEPNECDDHQKERQQGNNISSGFWSGMLGGGSL</sequence>
<evidence type="ECO:0000256" key="4">
    <source>
        <dbReference type="ARBA" id="ARBA00023015"/>
    </source>
</evidence>
<dbReference type="GO" id="GO:0003677">
    <property type="term" value="F:DNA binding"/>
    <property type="evidence" value="ECO:0007669"/>
    <property type="project" value="UniProtKB-UniRule"/>
</dbReference>
<comment type="function">
    <text evidence="9">Transcription factor that binds specifically to a 5'-AA[AG]G-3' consensus core sequence.</text>
</comment>
<evidence type="ECO:0000259" key="11">
    <source>
        <dbReference type="PROSITE" id="PS50884"/>
    </source>
</evidence>
<keyword evidence="3 9" id="KW-0862">Zinc</keyword>
<dbReference type="EMBL" id="JAGKQH010000008">
    <property type="protein sequence ID" value="KAG6592928.1"/>
    <property type="molecule type" value="Genomic_DNA"/>
</dbReference>
<protein>
    <recommendedName>
        <fullName evidence="9">Dof zinc finger protein</fullName>
    </recommendedName>
</protein>
<feature type="region of interest" description="Disordered" evidence="10">
    <location>
        <begin position="69"/>
        <end position="116"/>
    </location>
</feature>
<evidence type="ECO:0000256" key="6">
    <source>
        <dbReference type="ARBA" id="ARBA00023163"/>
    </source>
</evidence>
<evidence type="ECO:0000256" key="9">
    <source>
        <dbReference type="RuleBase" id="RU369094"/>
    </source>
</evidence>
<dbReference type="InterPro" id="IPR045174">
    <property type="entry name" value="Dof"/>
</dbReference>
<keyword evidence="6 9" id="KW-0804">Transcription</keyword>
<evidence type="ECO:0000256" key="10">
    <source>
        <dbReference type="SAM" id="MobiDB-lite"/>
    </source>
</evidence>
<keyword evidence="13" id="KW-1185">Reference proteome</keyword>
<comment type="subcellular location">
    <subcellularLocation>
        <location evidence="8 9">Nucleus</location>
    </subcellularLocation>
</comment>
<evidence type="ECO:0000256" key="5">
    <source>
        <dbReference type="ARBA" id="ARBA00023125"/>
    </source>
</evidence>
<dbReference type="Proteomes" id="UP000685013">
    <property type="component" value="Chromosome 8"/>
</dbReference>
<name>A0AAV6N7F9_9ROSI</name>
<feature type="non-terminal residue" evidence="12">
    <location>
        <position position="1"/>
    </location>
</feature>
<feature type="compositionally biased region" description="Low complexity" evidence="10">
    <location>
        <begin position="83"/>
        <end position="110"/>
    </location>
</feature>
<evidence type="ECO:0000256" key="1">
    <source>
        <dbReference type="ARBA" id="ARBA00022723"/>
    </source>
</evidence>
<organism evidence="12 13">
    <name type="scientific">Cucurbita argyrosperma subsp. sororia</name>
    <dbReference type="NCBI Taxonomy" id="37648"/>
    <lineage>
        <taxon>Eukaryota</taxon>
        <taxon>Viridiplantae</taxon>
        <taxon>Streptophyta</taxon>
        <taxon>Embryophyta</taxon>
        <taxon>Tracheophyta</taxon>
        <taxon>Spermatophyta</taxon>
        <taxon>Magnoliopsida</taxon>
        <taxon>eudicotyledons</taxon>
        <taxon>Gunneridae</taxon>
        <taxon>Pentapetalae</taxon>
        <taxon>rosids</taxon>
        <taxon>fabids</taxon>
        <taxon>Cucurbitales</taxon>
        <taxon>Cucurbitaceae</taxon>
        <taxon>Cucurbiteae</taxon>
        <taxon>Cucurbita</taxon>
    </lineage>
</organism>
<dbReference type="PANTHER" id="PTHR31992">
    <property type="entry name" value="DOF ZINC FINGER PROTEIN DOF1.4-RELATED"/>
    <property type="match status" value="1"/>
</dbReference>
<gene>
    <name evidence="12" type="primary">DOF3.7</name>
    <name evidence="12" type="ORF">SDJN03_12404</name>
</gene>
<dbReference type="PANTHER" id="PTHR31992:SF301">
    <property type="entry name" value="DOF ZINC FINGER PROTEIN DOF3.7"/>
    <property type="match status" value="1"/>
</dbReference>
<dbReference type="GO" id="GO:0005634">
    <property type="term" value="C:nucleus"/>
    <property type="evidence" value="ECO:0007669"/>
    <property type="project" value="UniProtKB-SubCell"/>
</dbReference>
<feature type="domain" description="Dof-type" evidence="11">
    <location>
        <begin position="28"/>
        <end position="82"/>
    </location>
</feature>
<dbReference type="GO" id="GO:0003700">
    <property type="term" value="F:DNA-binding transcription factor activity"/>
    <property type="evidence" value="ECO:0007669"/>
    <property type="project" value="UniProtKB-UniRule"/>
</dbReference>
<dbReference type="Pfam" id="PF02701">
    <property type="entry name" value="Zn_ribbon_Dof"/>
    <property type="match status" value="1"/>
</dbReference>
<keyword evidence="4 9" id="KW-0805">Transcription regulation</keyword>
<reference evidence="12 13" key="1">
    <citation type="journal article" date="2021" name="Hortic Res">
        <title>The domestication of Cucurbita argyrosperma as revealed by the genome of its wild relative.</title>
        <authorList>
            <person name="Barrera-Redondo J."/>
            <person name="Sanchez-de la Vega G."/>
            <person name="Aguirre-Liguori J.A."/>
            <person name="Castellanos-Morales G."/>
            <person name="Gutierrez-Guerrero Y.T."/>
            <person name="Aguirre-Dugua X."/>
            <person name="Aguirre-Planter E."/>
            <person name="Tenaillon M.I."/>
            <person name="Lira-Saade R."/>
            <person name="Eguiarte L.E."/>
        </authorList>
    </citation>
    <scope>NUCLEOTIDE SEQUENCE [LARGE SCALE GENOMIC DNA]</scope>
    <source>
        <strain evidence="12">JBR-2021</strain>
    </source>
</reference>
<dbReference type="PROSITE" id="PS01361">
    <property type="entry name" value="ZF_DOF_1"/>
    <property type="match status" value="1"/>
</dbReference>
<dbReference type="InterPro" id="IPR003851">
    <property type="entry name" value="Znf_Dof"/>
</dbReference>
<evidence type="ECO:0000313" key="13">
    <source>
        <dbReference type="Proteomes" id="UP000685013"/>
    </source>
</evidence>
<evidence type="ECO:0000256" key="3">
    <source>
        <dbReference type="ARBA" id="ARBA00022833"/>
    </source>
</evidence>
<keyword evidence="7 8" id="KW-0539">Nucleus</keyword>
<feature type="region of interest" description="Disordered" evidence="10">
    <location>
        <begin position="1"/>
        <end position="23"/>
    </location>
</feature>
<evidence type="ECO:0000313" key="12">
    <source>
        <dbReference type="EMBL" id="KAG6592928.1"/>
    </source>
</evidence>
<keyword evidence="2 8" id="KW-0863">Zinc-finger</keyword>
<dbReference type="GO" id="GO:0008270">
    <property type="term" value="F:zinc ion binding"/>
    <property type="evidence" value="ECO:0007669"/>
    <property type="project" value="UniProtKB-KW"/>
</dbReference>
<feature type="region of interest" description="Disordered" evidence="10">
    <location>
        <begin position="208"/>
        <end position="241"/>
    </location>
</feature>
<feature type="compositionally biased region" description="Low complexity" evidence="10">
    <location>
        <begin position="1"/>
        <end position="21"/>
    </location>
</feature>
<evidence type="ECO:0000256" key="8">
    <source>
        <dbReference type="PROSITE-ProRule" id="PRU00071"/>
    </source>
</evidence>
<evidence type="ECO:0000256" key="7">
    <source>
        <dbReference type="ARBA" id="ARBA00023242"/>
    </source>
</evidence>
<proteinExistence type="predicted"/>
<comment type="caution">
    <text evidence="12">The sequence shown here is derived from an EMBL/GenBank/DDBJ whole genome shotgun (WGS) entry which is preliminary data.</text>
</comment>
<keyword evidence="1 9" id="KW-0479">Metal-binding</keyword>